<reference evidence="2" key="1">
    <citation type="submission" date="2023-05" db="EMBL/GenBank/DDBJ databases">
        <title>Nepenthes gracilis genome sequencing.</title>
        <authorList>
            <person name="Fukushima K."/>
        </authorList>
    </citation>
    <scope>NUCLEOTIDE SEQUENCE</scope>
    <source>
        <strain evidence="2">SING2019-196</strain>
    </source>
</reference>
<keyword evidence="3" id="KW-1185">Reference proteome</keyword>
<dbReference type="AlphaFoldDB" id="A0AAD3S2V4"/>
<dbReference type="PANTHER" id="PTHR33167">
    <property type="entry name" value="TRANSCRIPTION FACTOR, PUTATIVE (DUF863)-RELATED"/>
    <property type="match status" value="1"/>
</dbReference>
<dbReference type="Proteomes" id="UP001279734">
    <property type="component" value="Unassembled WGS sequence"/>
</dbReference>
<feature type="compositionally biased region" description="Low complexity" evidence="1">
    <location>
        <begin position="183"/>
        <end position="192"/>
    </location>
</feature>
<evidence type="ECO:0000313" key="3">
    <source>
        <dbReference type="Proteomes" id="UP001279734"/>
    </source>
</evidence>
<protein>
    <submittedName>
        <fullName evidence="2">Uncharacterized protein</fullName>
    </submittedName>
</protein>
<dbReference type="PANTHER" id="PTHR33167:SF33">
    <property type="entry name" value="MYB-CC TYPE TRANSCRIPTION FACTOR LHEQLE-CONTAINING DOMAIN-CONTAINING PROTEIN"/>
    <property type="match status" value="1"/>
</dbReference>
<sequence>MGTKLQHATAINVLLVANNSSVGNCVNVCSSVYICIMANKALKDDEDSGRIQTRDSMDRILEQRSVESIRKTMLIHEDIFHHQVRELHRLYSVQKMLMEELRIKSKPSEGDDEAAGPSTRTDRMDEECGLDLTLSMGFGDGGNTSKDKSRSMNPCWESSSSNHNNNGRDRGGGGGGGGEDCNATSSSSATDDQQTKRPLHWLFRGWT</sequence>
<gene>
    <name evidence="2" type="ORF">Nepgr_004998</name>
</gene>
<proteinExistence type="predicted"/>
<evidence type="ECO:0000256" key="1">
    <source>
        <dbReference type="SAM" id="MobiDB-lite"/>
    </source>
</evidence>
<name>A0AAD3S2V4_NEPGR</name>
<comment type="caution">
    <text evidence="2">The sequence shown here is derived from an EMBL/GenBank/DDBJ whole genome shotgun (WGS) entry which is preliminary data.</text>
</comment>
<evidence type="ECO:0000313" key="2">
    <source>
        <dbReference type="EMBL" id="GMH03159.1"/>
    </source>
</evidence>
<organism evidence="2 3">
    <name type="scientific">Nepenthes gracilis</name>
    <name type="common">Slender pitcher plant</name>
    <dbReference type="NCBI Taxonomy" id="150966"/>
    <lineage>
        <taxon>Eukaryota</taxon>
        <taxon>Viridiplantae</taxon>
        <taxon>Streptophyta</taxon>
        <taxon>Embryophyta</taxon>
        <taxon>Tracheophyta</taxon>
        <taxon>Spermatophyta</taxon>
        <taxon>Magnoliopsida</taxon>
        <taxon>eudicotyledons</taxon>
        <taxon>Gunneridae</taxon>
        <taxon>Pentapetalae</taxon>
        <taxon>Caryophyllales</taxon>
        <taxon>Nepenthaceae</taxon>
        <taxon>Nepenthes</taxon>
    </lineage>
</organism>
<dbReference type="EMBL" id="BSYO01000004">
    <property type="protein sequence ID" value="GMH03159.1"/>
    <property type="molecule type" value="Genomic_DNA"/>
</dbReference>
<feature type="region of interest" description="Disordered" evidence="1">
    <location>
        <begin position="102"/>
        <end position="207"/>
    </location>
</feature>
<accession>A0AAD3S2V4</accession>